<dbReference type="Proteomes" id="UP001219349">
    <property type="component" value="Chromosome"/>
</dbReference>
<organism evidence="3 4">
    <name type="scientific">Paracoccus fistulariae</name>
    <dbReference type="NCBI Taxonomy" id="658446"/>
    <lineage>
        <taxon>Bacteria</taxon>
        <taxon>Pseudomonadati</taxon>
        <taxon>Pseudomonadota</taxon>
        <taxon>Alphaproteobacteria</taxon>
        <taxon>Rhodobacterales</taxon>
        <taxon>Paracoccaceae</taxon>
        <taxon>Paracoccus</taxon>
    </lineage>
</organism>
<evidence type="ECO:0000313" key="4">
    <source>
        <dbReference type="Proteomes" id="UP001219349"/>
    </source>
</evidence>
<dbReference type="EMBL" id="CP067136">
    <property type="protein sequence ID" value="WCR07056.1"/>
    <property type="molecule type" value="Genomic_DNA"/>
</dbReference>
<feature type="domain" description="MobA-like NTP transferase" evidence="2">
    <location>
        <begin position="5"/>
        <end position="157"/>
    </location>
</feature>
<dbReference type="PANTHER" id="PTHR43777:SF1">
    <property type="entry name" value="MOLYBDENUM COFACTOR CYTIDYLYLTRANSFERASE"/>
    <property type="match status" value="1"/>
</dbReference>
<dbReference type="PANTHER" id="PTHR43777">
    <property type="entry name" value="MOLYBDENUM COFACTOR CYTIDYLYLTRANSFERASE"/>
    <property type="match status" value="1"/>
</dbReference>
<dbReference type="SUPFAM" id="SSF53448">
    <property type="entry name" value="Nucleotide-diphospho-sugar transferases"/>
    <property type="match status" value="1"/>
</dbReference>
<dbReference type="RefSeq" id="WP_271883697.1">
    <property type="nucleotide sequence ID" value="NZ_CP067136.1"/>
</dbReference>
<dbReference type="InterPro" id="IPR029044">
    <property type="entry name" value="Nucleotide-diphossugar_trans"/>
</dbReference>
<dbReference type="Pfam" id="PF12804">
    <property type="entry name" value="NTP_transf_3"/>
    <property type="match status" value="1"/>
</dbReference>
<accession>A0ABY7SM63</accession>
<dbReference type="Gene3D" id="3.90.550.10">
    <property type="entry name" value="Spore Coat Polysaccharide Biosynthesis Protein SpsA, Chain A"/>
    <property type="match status" value="1"/>
</dbReference>
<reference evidence="3 4" key="1">
    <citation type="submission" date="2021-01" db="EMBL/GenBank/DDBJ databases">
        <title>Biogeographic distribution of Paracoccus.</title>
        <authorList>
            <person name="Hollensteiner J."/>
            <person name="Leineberger J."/>
            <person name="Brinkhoff T."/>
            <person name="Daniel R."/>
        </authorList>
    </citation>
    <scope>NUCLEOTIDE SEQUENCE [LARGE SCALE GENOMIC DNA]</scope>
    <source>
        <strain evidence="3 4">KCTC 22803</strain>
    </source>
</reference>
<keyword evidence="1" id="KW-0460">Magnesium</keyword>
<dbReference type="CDD" id="cd04182">
    <property type="entry name" value="GT_2_like_f"/>
    <property type="match status" value="1"/>
</dbReference>
<evidence type="ECO:0000256" key="1">
    <source>
        <dbReference type="ARBA" id="ARBA00022842"/>
    </source>
</evidence>
<name>A0ABY7SM63_9RHOB</name>
<gene>
    <name evidence="3" type="ORF">JHX87_16595</name>
</gene>
<proteinExistence type="predicted"/>
<keyword evidence="4" id="KW-1185">Reference proteome</keyword>
<sequence length="181" mass="18593">MSVAALLLAAGQSRRFGTADKLLADLDGRALVTHAAGALEGVADRVAVVSSRAVADLLQPMGFRLVMQPPGQPQSASLSAGISAIDGSGATRVVIALGDMPFIGTGDIAGLIALRDDAPGCCWKDGAPIPPAIFPASYFGRLMALTGDRGAGALLRNVPPTMRIEIPAARLRDIDRPTDLP</sequence>
<evidence type="ECO:0000313" key="3">
    <source>
        <dbReference type="EMBL" id="WCR07056.1"/>
    </source>
</evidence>
<protein>
    <submittedName>
        <fullName evidence="3">Nucleotidyltransferase family protein</fullName>
    </submittedName>
</protein>
<dbReference type="InterPro" id="IPR025877">
    <property type="entry name" value="MobA-like_NTP_Trfase"/>
</dbReference>
<evidence type="ECO:0000259" key="2">
    <source>
        <dbReference type="Pfam" id="PF12804"/>
    </source>
</evidence>